<name>A0A9Q3CW49_9BASI</name>
<gene>
    <name evidence="1" type="ORF">O181_030642</name>
</gene>
<dbReference type="Proteomes" id="UP000765509">
    <property type="component" value="Unassembled WGS sequence"/>
</dbReference>
<evidence type="ECO:0000313" key="1">
    <source>
        <dbReference type="EMBL" id="MBW0490927.1"/>
    </source>
</evidence>
<organism evidence="1 2">
    <name type="scientific">Austropuccinia psidii MF-1</name>
    <dbReference type="NCBI Taxonomy" id="1389203"/>
    <lineage>
        <taxon>Eukaryota</taxon>
        <taxon>Fungi</taxon>
        <taxon>Dikarya</taxon>
        <taxon>Basidiomycota</taxon>
        <taxon>Pucciniomycotina</taxon>
        <taxon>Pucciniomycetes</taxon>
        <taxon>Pucciniales</taxon>
        <taxon>Sphaerophragmiaceae</taxon>
        <taxon>Austropuccinia</taxon>
    </lineage>
</organism>
<evidence type="ECO:0000313" key="2">
    <source>
        <dbReference type="Proteomes" id="UP000765509"/>
    </source>
</evidence>
<dbReference type="EMBL" id="AVOT02010822">
    <property type="protein sequence ID" value="MBW0490927.1"/>
    <property type="molecule type" value="Genomic_DNA"/>
</dbReference>
<proteinExistence type="predicted"/>
<comment type="caution">
    <text evidence="1">The sequence shown here is derived from an EMBL/GenBank/DDBJ whole genome shotgun (WGS) entry which is preliminary data.</text>
</comment>
<dbReference type="OrthoDB" id="7982113at2759"/>
<keyword evidence="2" id="KW-1185">Reference proteome</keyword>
<sequence>MQRWKIYIQEHREIITIFHKSGNIHKKADVICKWALENTPESPAWLPQEENHIEGICVTEIGTELLSQAKESYKLDNIFHISFQILMKYLKHPLSSSKLDELW</sequence>
<protein>
    <submittedName>
        <fullName evidence="1">Uncharacterized protein</fullName>
    </submittedName>
</protein>
<reference evidence="1" key="1">
    <citation type="submission" date="2021-03" db="EMBL/GenBank/DDBJ databases">
        <title>Draft genome sequence of rust myrtle Austropuccinia psidii MF-1, a brazilian biotype.</title>
        <authorList>
            <person name="Quecine M.C."/>
            <person name="Pachon D.M.R."/>
            <person name="Bonatelli M.L."/>
            <person name="Correr F.H."/>
            <person name="Franceschini L.M."/>
            <person name="Leite T.F."/>
            <person name="Margarido G.R.A."/>
            <person name="Almeida C.A."/>
            <person name="Ferrarezi J.A."/>
            <person name="Labate C.A."/>
        </authorList>
    </citation>
    <scope>NUCLEOTIDE SEQUENCE</scope>
    <source>
        <strain evidence="1">MF-1</strain>
    </source>
</reference>
<accession>A0A9Q3CW49</accession>
<dbReference type="AlphaFoldDB" id="A0A9Q3CW49"/>